<evidence type="ECO:0000256" key="8">
    <source>
        <dbReference type="ARBA" id="ARBA00038436"/>
    </source>
</evidence>
<name>A0ABV7ZX88_9GAMM</name>
<comment type="function">
    <text evidence="9">Part of the tripartite ATP-independent periplasmic (TRAP) transport system.</text>
</comment>
<evidence type="ECO:0000256" key="6">
    <source>
        <dbReference type="ARBA" id="ARBA00022989"/>
    </source>
</evidence>
<keyword evidence="7 9" id="KW-0472">Membrane</keyword>
<feature type="transmembrane region" description="Helical" evidence="9">
    <location>
        <begin position="92"/>
        <end position="117"/>
    </location>
</feature>
<dbReference type="Pfam" id="PF04290">
    <property type="entry name" value="DctQ"/>
    <property type="match status" value="1"/>
</dbReference>
<reference evidence="12" key="1">
    <citation type="journal article" date="2019" name="Int. J. Syst. Evol. Microbiol.">
        <title>The Global Catalogue of Microorganisms (GCM) 10K type strain sequencing project: providing services to taxonomists for standard genome sequencing and annotation.</title>
        <authorList>
            <consortium name="The Broad Institute Genomics Platform"/>
            <consortium name="The Broad Institute Genome Sequencing Center for Infectious Disease"/>
            <person name="Wu L."/>
            <person name="Ma J."/>
        </authorList>
    </citation>
    <scope>NUCLEOTIDE SEQUENCE [LARGE SCALE GENOMIC DNA]</scope>
    <source>
        <strain evidence="12">IBRC 10765</strain>
    </source>
</reference>
<comment type="similarity">
    <text evidence="8 9">Belongs to the TRAP transporter small permease family.</text>
</comment>
<comment type="caution">
    <text evidence="11">The sequence shown here is derived from an EMBL/GenBank/DDBJ whole genome shotgun (WGS) entry which is preliminary data.</text>
</comment>
<keyword evidence="4 9" id="KW-0997">Cell inner membrane</keyword>
<evidence type="ECO:0000256" key="1">
    <source>
        <dbReference type="ARBA" id="ARBA00004429"/>
    </source>
</evidence>
<gene>
    <name evidence="11" type="ORF">ACFOOG_02840</name>
</gene>
<dbReference type="RefSeq" id="WP_380693136.1">
    <property type="nucleotide sequence ID" value="NZ_JBHRYR010000002.1"/>
</dbReference>
<dbReference type="InterPro" id="IPR055348">
    <property type="entry name" value="DctQ"/>
</dbReference>
<dbReference type="PANTHER" id="PTHR35011">
    <property type="entry name" value="2,3-DIKETO-L-GULONATE TRAP TRANSPORTER SMALL PERMEASE PROTEIN YIAM"/>
    <property type="match status" value="1"/>
</dbReference>
<sequence>MGILALLVRAICRLNQAIGYVLSWFTLGIVLVCFTVVVLRYFFATGFVWMQDLFVWMNGVMFMGIAGYALLNNQHVRVDIFYRPASIQRKALVDLIGCVIFIAPFVTTVVVYGLPYVQRSWRLLEASANTGGMPGLFLVKSFIIVFAVVVGLQAIAMVGRSILILSKREELVPDYYRYKVGG</sequence>
<dbReference type="EMBL" id="JBHRYR010000002">
    <property type="protein sequence ID" value="MFC3851760.1"/>
    <property type="molecule type" value="Genomic_DNA"/>
</dbReference>
<feature type="transmembrane region" description="Helical" evidence="9">
    <location>
        <begin position="137"/>
        <end position="158"/>
    </location>
</feature>
<comment type="subcellular location">
    <subcellularLocation>
        <location evidence="1 9">Cell inner membrane</location>
        <topology evidence="1 9">Multi-pass membrane protein</topology>
    </subcellularLocation>
</comment>
<keyword evidence="6 9" id="KW-1133">Transmembrane helix</keyword>
<evidence type="ECO:0000256" key="2">
    <source>
        <dbReference type="ARBA" id="ARBA00022448"/>
    </source>
</evidence>
<protein>
    <recommendedName>
        <fullName evidence="9">TRAP transporter small permease protein</fullName>
    </recommendedName>
</protein>
<evidence type="ECO:0000256" key="7">
    <source>
        <dbReference type="ARBA" id="ARBA00023136"/>
    </source>
</evidence>
<keyword evidence="2 9" id="KW-0813">Transport</keyword>
<keyword evidence="5 9" id="KW-0812">Transmembrane</keyword>
<dbReference type="PANTHER" id="PTHR35011:SF4">
    <property type="entry name" value="SLL1102 PROTEIN"/>
    <property type="match status" value="1"/>
</dbReference>
<organism evidence="11 12">
    <name type="scientific">Saccharospirillum mangrovi</name>
    <dbReference type="NCBI Taxonomy" id="2161747"/>
    <lineage>
        <taxon>Bacteria</taxon>
        <taxon>Pseudomonadati</taxon>
        <taxon>Pseudomonadota</taxon>
        <taxon>Gammaproteobacteria</taxon>
        <taxon>Oceanospirillales</taxon>
        <taxon>Saccharospirillaceae</taxon>
        <taxon>Saccharospirillum</taxon>
    </lineage>
</organism>
<evidence type="ECO:0000313" key="11">
    <source>
        <dbReference type="EMBL" id="MFC3851760.1"/>
    </source>
</evidence>
<comment type="subunit">
    <text evidence="9">The complex comprises the extracytoplasmic solute receptor protein and the two transmembrane proteins.</text>
</comment>
<keyword evidence="3" id="KW-1003">Cell membrane</keyword>
<feature type="transmembrane region" description="Helical" evidence="9">
    <location>
        <begin position="21"/>
        <end position="41"/>
    </location>
</feature>
<evidence type="ECO:0000256" key="5">
    <source>
        <dbReference type="ARBA" id="ARBA00022692"/>
    </source>
</evidence>
<evidence type="ECO:0000259" key="10">
    <source>
        <dbReference type="Pfam" id="PF04290"/>
    </source>
</evidence>
<evidence type="ECO:0000256" key="9">
    <source>
        <dbReference type="RuleBase" id="RU369079"/>
    </source>
</evidence>
<feature type="domain" description="Tripartite ATP-independent periplasmic transporters DctQ component" evidence="10">
    <location>
        <begin position="29"/>
        <end position="158"/>
    </location>
</feature>
<keyword evidence="12" id="KW-1185">Reference proteome</keyword>
<dbReference type="Proteomes" id="UP001595617">
    <property type="component" value="Unassembled WGS sequence"/>
</dbReference>
<accession>A0ABV7ZX88</accession>
<evidence type="ECO:0000256" key="3">
    <source>
        <dbReference type="ARBA" id="ARBA00022475"/>
    </source>
</evidence>
<evidence type="ECO:0000256" key="4">
    <source>
        <dbReference type="ARBA" id="ARBA00022519"/>
    </source>
</evidence>
<proteinExistence type="inferred from homology"/>
<feature type="transmembrane region" description="Helical" evidence="9">
    <location>
        <begin position="53"/>
        <end position="71"/>
    </location>
</feature>
<evidence type="ECO:0000313" key="12">
    <source>
        <dbReference type="Proteomes" id="UP001595617"/>
    </source>
</evidence>
<dbReference type="InterPro" id="IPR007387">
    <property type="entry name" value="TRAP_DctQ"/>
</dbReference>